<keyword evidence="5" id="KW-0805">Transcription regulation</keyword>
<keyword evidence="10" id="KW-0966">Cell projection</keyword>
<keyword evidence="11" id="KW-1185">Reference proteome</keyword>
<evidence type="ECO:0000256" key="2">
    <source>
        <dbReference type="ARBA" id="ARBA00017823"/>
    </source>
</evidence>
<evidence type="ECO:0000256" key="4">
    <source>
        <dbReference type="ARBA" id="ARBA00022795"/>
    </source>
</evidence>
<dbReference type="InterPro" id="IPR007412">
    <property type="entry name" value="FlgM"/>
</dbReference>
<evidence type="ECO:0000256" key="6">
    <source>
        <dbReference type="ARBA" id="ARBA00023163"/>
    </source>
</evidence>
<dbReference type="Pfam" id="PF04316">
    <property type="entry name" value="FlgM"/>
    <property type="match status" value="1"/>
</dbReference>
<evidence type="ECO:0000256" key="5">
    <source>
        <dbReference type="ARBA" id="ARBA00023015"/>
    </source>
</evidence>
<comment type="function">
    <text evidence="7">Responsible for the coupling of flagellin expression to flagellar assembly by preventing expression of the flagellin genes when a component of the middle class of proteins is defective. It negatively regulates flagellar genes by inhibiting the activity of FliA by directly binding to FliA.</text>
</comment>
<dbReference type="NCBIfam" id="TIGR03824">
    <property type="entry name" value="FlgM_jcvi"/>
    <property type="match status" value="1"/>
</dbReference>
<evidence type="ECO:0000256" key="1">
    <source>
        <dbReference type="ARBA" id="ARBA00005322"/>
    </source>
</evidence>
<gene>
    <name evidence="10" type="primary">flgM</name>
    <name evidence="10" type="ORF">J4G78_02510</name>
</gene>
<protein>
    <recommendedName>
        <fullName evidence="2">Negative regulator of flagellin synthesis</fullName>
    </recommendedName>
    <alternativeName>
        <fullName evidence="8">Anti-sigma-28 factor</fullName>
    </alternativeName>
</protein>
<evidence type="ECO:0000256" key="7">
    <source>
        <dbReference type="ARBA" id="ARBA00024739"/>
    </source>
</evidence>
<dbReference type="EMBL" id="CP071794">
    <property type="protein sequence ID" value="QTD56488.1"/>
    <property type="molecule type" value="Genomic_DNA"/>
</dbReference>
<dbReference type="InterPro" id="IPR035890">
    <property type="entry name" value="Anti-sigma-28_factor_FlgM_sf"/>
</dbReference>
<feature type="domain" description="Anti-sigma-28 factor FlgM C-terminal" evidence="9">
    <location>
        <begin position="46"/>
        <end position="85"/>
    </location>
</feature>
<reference evidence="10 11" key="1">
    <citation type="submission" date="2021-03" db="EMBL/GenBank/DDBJ databases">
        <title>Complete genome of Parasphingorhabdus_sp.JHSY0214.</title>
        <authorList>
            <person name="Yoo J.H."/>
            <person name="Bae J.W."/>
        </authorList>
    </citation>
    <scope>NUCLEOTIDE SEQUENCE [LARGE SCALE GENOMIC DNA]</scope>
    <source>
        <strain evidence="10 11">JHSY0214</strain>
    </source>
</reference>
<comment type="similarity">
    <text evidence="1">Belongs to the FlgM family.</text>
</comment>
<proteinExistence type="inferred from homology"/>
<keyword evidence="4" id="KW-1005">Bacterial flagellum biogenesis</keyword>
<keyword evidence="6" id="KW-0804">Transcription</keyword>
<keyword evidence="10" id="KW-0282">Flagellum</keyword>
<accession>A0ABX7T8Z9</accession>
<keyword evidence="10" id="KW-0969">Cilium</keyword>
<evidence type="ECO:0000256" key="3">
    <source>
        <dbReference type="ARBA" id="ARBA00022491"/>
    </source>
</evidence>
<evidence type="ECO:0000313" key="10">
    <source>
        <dbReference type="EMBL" id="QTD56488.1"/>
    </source>
</evidence>
<dbReference type="InterPro" id="IPR031316">
    <property type="entry name" value="FlgM_C"/>
</dbReference>
<dbReference type="SUPFAM" id="SSF101498">
    <property type="entry name" value="Anti-sigma factor FlgM"/>
    <property type="match status" value="1"/>
</dbReference>
<keyword evidence="3" id="KW-0678">Repressor</keyword>
<organism evidence="10 11">
    <name type="scientific">Parasphingorhabdus cellanae</name>
    <dbReference type="NCBI Taxonomy" id="2806553"/>
    <lineage>
        <taxon>Bacteria</taxon>
        <taxon>Pseudomonadati</taxon>
        <taxon>Pseudomonadota</taxon>
        <taxon>Alphaproteobacteria</taxon>
        <taxon>Sphingomonadales</taxon>
        <taxon>Sphingomonadaceae</taxon>
        <taxon>Parasphingorhabdus</taxon>
    </lineage>
</organism>
<sequence>MIDKTNASYSLAIGKGRVHNVGSQPAAVVQESASIAETNSSLVGAVEHMMQQGTPIDTPRIRSIRNAIAGGQYPLDPMKIADNMIAFDRSGADIS</sequence>
<name>A0ABX7T8Z9_9SPHN</name>
<evidence type="ECO:0000256" key="8">
    <source>
        <dbReference type="ARBA" id="ARBA00030117"/>
    </source>
</evidence>
<dbReference type="Proteomes" id="UP000663923">
    <property type="component" value="Chromosome"/>
</dbReference>
<dbReference type="RefSeq" id="WP_207988308.1">
    <property type="nucleotide sequence ID" value="NZ_CP071794.1"/>
</dbReference>
<evidence type="ECO:0000313" key="11">
    <source>
        <dbReference type="Proteomes" id="UP000663923"/>
    </source>
</evidence>
<evidence type="ECO:0000259" key="9">
    <source>
        <dbReference type="Pfam" id="PF04316"/>
    </source>
</evidence>